<gene>
    <name evidence="4" type="ORF">GJ744_009334</name>
</gene>
<evidence type="ECO:0000313" key="5">
    <source>
        <dbReference type="Proteomes" id="UP000606974"/>
    </source>
</evidence>
<protein>
    <recommendedName>
        <fullName evidence="3">Fumarylacetoacetase-like C-terminal domain-containing protein</fullName>
    </recommendedName>
</protein>
<dbReference type="GO" id="GO:0046872">
    <property type="term" value="F:metal ion binding"/>
    <property type="evidence" value="ECO:0007669"/>
    <property type="project" value="UniProtKB-KW"/>
</dbReference>
<feature type="domain" description="Fumarylacetoacetase-like C-terminal" evidence="3">
    <location>
        <begin position="10"/>
        <end position="194"/>
    </location>
</feature>
<sequence length="195" mass="21034">MASIRANCRKIVCIGRNYASHIAELSSPRPSQPIFFLKPASSLLPPSSGPIIRPRGVLLHHEIELGLVMCKPLRNLPLEPDPDLIRSAIGAYVLAIDLTARNIQTVAKRDGLPWTVAKGFDGFCPVSAPIPKDRIPDPAARGVTLWLSVNGRERQRGSTSEMIFGVECLLGHVSRVMTLEVGDLVLTGTPEGVGS</sequence>
<accession>A0A8H7AG50</accession>
<evidence type="ECO:0000313" key="4">
    <source>
        <dbReference type="EMBL" id="KAF7508343.1"/>
    </source>
</evidence>
<dbReference type="Proteomes" id="UP000606974">
    <property type="component" value="Unassembled WGS sequence"/>
</dbReference>
<dbReference type="InterPro" id="IPR036663">
    <property type="entry name" value="Fumarylacetoacetase_C_sf"/>
</dbReference>
<dbReference type="OrthoDB" id="74910at2759"/>
<proteinExistence type="inferred from homology"/>
<dbReference type="AlphaFoldDB" id="A0A8H7AG50"/>
<evidence type="ECO:0000259" key="3">
    <source>
        <dbReference type="Pfam" id="PF01557"/>
    </source>
</evidence>
<comment type="similarity">
    <text evidence="1">Belongs to the FAH family.</text>
</comment>
<dbReference type="EMBL" id="JAACFV010000055">
    <property type="protein sequence ID" value="KAF7508343.1"/>
    <property type="molecule type" value="Genomic_DNA"/>
</dbReference>
<dbReference type="PANTHER" id="PTHR11820:SF7">
    <property type="entry name" value="ACYLPYRUVASE FAHD1, MITOCHONDRIAL"/>
    <property type="match status" value="1"/>
</dbReference>
<comment type="caution">
    <text evidence="4">The sequence shown here is derived from an EMBL/GenBank/DDBJ whole genome shotgun (WGS) entry which is preliminary data.</text>
</comment>
<name>A0A8H7AG50_9EURO</name>
<dbReference type="GO" id="GO:0005739">
    <property type="term" value="C:mitochondrion"/>
    <property type="evidence" value="ECO:0007669"/>
    <property type="project" value="TreeGrafter"/>
</dbReference>
<evidence type="ECO:0000256" key="2">
    <source>
        <dbReference type="ARBA" id="ARBA00022723"/>
    </source>
</evidence>
<keyword evidence="5" id="KW-1185">Reference proteome</keyword>
<dbReference type="GO" id="GO:0018773">
    <property type="term" value="F:acetylpyruvate hydrolase activity"/>
    <property type="evidence" value="ECO:0007669"/>
    <property type="project" value="TreeGrafter"/>
</dbReference>
<evidence type="ECO:0000256" key="1">
    <source>
        <dbReference type="ARBA" id="ARBA00010211"/>
    </source>
</evidence>
<reference evidence="4" key="1">
    <citation type="submission" date="2020-02" db="EMBL/GenBank/DDBJ databases">
        <authorList>
            <person name="Palmer J.M."/>
        </authorList>
    </citation>
    <scope>NUCLEOTIDE SEQUENCE</scope>
    <source>
        <strain evidence="4">EPUS1.4</strain>
        <tissue evidence="4">Thallus</tissue>
    </source>
</reference>
<organism evidence="4 5">
    <name type="scientific">Endocarpon pusillum</name>
    <dbReference type="NCBI Taxonomy" id="364733"/>
    <lineage>
        <taxon>Eukaryota</taxon>
        <taxon>Fungi</taxon>
        <taxon>Dikarya</taxon>
        <taxon>Ascomycota</taxon>
        <taxon>Pezizomycotina</taxon>
        <taxon>Eurotiomycetes</taxon>
        <taxon>Chaetothyriomycetidae</taxon>
        <taxon>Verrucariales</taxon>
        <taxon>Verrucariaceae</taxon>
        <taxon>Endocarpon</taxon>
    </lineage>
</organism>
<dbReference type="Gene3D" id="3.90.850.10">
    <property type="entry name" value="Fumarylacetoacetase-like, C-terminal domain"/>
    <property type="match status" value="1"/>
</dbReference>
<keyword evidence="2" id="KW-0479">Metal-binding</keyword>
<dbReference type="PANTHER" id="PTHR11820">
    <property type="entry name" value="ACYLPYRUVASE"/>
    <property type="match status" value="1"/>
</dbReference>
<dbReference type="Pfam" id="PF01557">
    <property type="entry name" value="FAA_hydrolase"/>
    <property type="match status" value="1"/>
</dbReference>
<dbReference type="InterPro" id="IPR011234">
    <property type="entry name" value="Fumarylacetoacetase-like_C"/>
</dbReference>
<dbReference type="SUPFAM" id="SSF56529">
    <property type="entry name" value="FAH"/>
    <property type="match status" value="1"/>
</dbReference>